<dbReference type="OrthoDB" id="10285887at2759"/>
<evidence type="ECO:0000313" key="1">
    <source>
        <dbReference type="EMBL" id="PON83816.1"/>
    </source>
</evidence>
<dbReference type="EMBL" id="JXTC01000172">
    <property type="protein sequence ID" value="PON83816.1"/>
    <property type="molecule type" value="Genomic_DNA"/>
</dbReference>
<name>A0A2P5EE63_TREOI</name>
<evidence type="ECO:0000313" key="2">
    <source>
        <dbReference type="Proteomes" id="UP000237000"/>
    </source>
</evidence>
<reference evidence="2" key="1">
    <citation type="submission" date="2016-06" db="EMBL/GenBank/DDBJ databases">
        <title>Parallel loss of symbiosis genes in relatives of nitrogen-fixing non-legume Parasponia.</title>
        <authorList>
            <person name="Van Velzen R."/>
            <person name="Holmer R."/>
            <person name="Bu F."/>
            <person name="Rutten L."/>
            <person name="Van Zeijl A."/>
            <person name="Liu W."/>
            <person name="Santuari L."/>
            <person name="Cao Q."/>
            <person name="Sharma T."/>
            <person name="Shen D."/>
            <person name="Roswanjaya Y."/>
            <person name="Wardhani T."/>
            <person name="Kalhor M.S."/>
            <person name="Jansen J."/>
            <person name="Van den Hoogen J."/>
            <person name="Gungor B."/>
            <person name="Hartog M."/>
            <person name="Hontelez J."/>
            <person name="Verver J."/>
            <person name="Yang W.-C."/>
            <person name="Schijlen E."/>
            <person name="Repin R."/>
            <person name="Schilthuizen M."/>
            <person name="Schranz E."/>
            <person name="Heidstra R."/>
            <person name="Miyata K."/>
            <person name="Fedorova E."/>
            <person name="Kohlen W."/>
            <person name="Bisseling T."/>
            <person name="Smit S."/>
            <person name="Geurts R."/>
        </authorList>
    </citation>
    <scope>NUCLEOTIDE SEQUENCE [LARGE SCALE GENOMIC DNA]</scope>
    <source>
        <strain evidence="2">cv. RG33-2</strain>
    </source>
</reference>
<gene>
    <name evidence="1" type="ORF">TorRG33x02_203670</name>
</gene>
<keyword evidence="2" id="KW-1185">Reference proteome</keyword>
<protein>
    <submittedName>
        <fullName evidence="1">Uncharacterized protein</fullName>
    </submittedName>
</protein>
<dbReference type="AlphaFoldDB" id="A0A2P5EE63"/>
<dbReference type="InParanoid" id="A0A2P5EE63"/>
<proteinExistence type="predicted"/>
<accession>A0A2P5EE63</accession>
<feature type="non-terminal residue" evidence="1">
    <location>
        <position position="1"/>
    </location>
</feature>
<organism evidence="1 2">
    <name type="scientific">Trema orientale</name>
    <name type="common">Charcoal tree</name>
    <name type="synonym">Celtis orientalis</name>
    <dbReference type="NCBI Taxonomy" id="63057"/>
    <lineage>
        <taxon>Eukaryota</taxon>
        <taxon>Viridiplantae</taxon>
        <taxon>Streptophyta</taxon>
        <taxon>Embryophyta</taxon>
        <taxon>Tracheophyta</taxon>
        <taxon>Spermatophyta</taxon>
        <taxon>Magnoliopsida</taxon>
        <taxon>eudicotyledons</taxon>
        <taxon>Gunneridae</taxon>
        <taxon>Pentapetalae</taxon>
        <taxon>rosids</taxon>
        <taxon>fabids</taxon>
        <taxon>Rosales</taxon>
        <taxon>Cannabaceae</taxon>
        <taxon>Trema</taxon>
    </lineage>
</organism>
<comment type="caution">
    <text evidence="1">The sequence shown here is derived from an EMBL/GenBank/DDBJ whole genome shotgun (WGS) entry which is preliminary data.</text>
</comment>
<sequence length="125" mass="14201">PVQHYPASQSLKIINEWFKLPRKKQQAAKVGATLNLNVVWLWQLANWIGFGSATSMLSSTDKSEFLAIIAEHLACPVHQYEAVHFNSFFLICFCRNVLFLFVKLVNHASNIFKLSAVKLISSTMF</sequence>
<dbReference type="Proteomes" id="UP000237000">
    <property type="component" value="Unassembled WGS sequence"/>
</dbReference>